<name>A0A5C2S2A8_9APHY</name>
<proteinExistence type="predicted"/>
<evidence type="ECO:0000313" key="2">
    <source>
        <dbReference type="EMBL" id="RPD57620.1"/>
    </source>
</evidence>
<protein>
    <submittedName>
        <fullName evidence="2">Uncharacterized protein</fullName>
    </submittedName>
</protein>
<dbReference type="EMBL" id="ML122280">
    <property type="protein sequence ID" value="RPD57620.1"/>
    <property type="molecule type" value="Genomic_DNA"/>
</dbReference>
<sequence>MTRCVGVRPGSLVGICLVRRTCIWLFHVCLCMLSMSLIVVSANVNASDSVTVSSLLVSATRNPASAARSQPWLLSGSEEPPHVLPSEGARSDLDFCLPHTSKLAHGPIRTCSLPRACLPSPFVCCRVSSLWLSPPYLHSHSVIQLSYTHAILQCLSWCHLLYRTLAIAAYTPRCNPPRHHNVKNPTSTAHADALINPSSSSLSTTLYPGALHIPRNRTCIATTTLPSHSIPCSYLFCVACPYRQYSLANIHPFFCCR</sequence>
<keyword evidence="3" id="KW-1185">Reference proteome</keyword>
<keyword evidence="1" id="KW-0472">Membrane</keyword>
<reference evidence="2" key="1">
    <citation type="journal article" date="2018" name="Genome Biol. Evol.">
        <title>Genomics and development of Lentinus tigrinus, a white-rot wood-decaying mushroom with dimorphic fruiting bodies.</title>
        <authorList>
            <person name="Wu B."/>
            <person name="Xu Z."/>
            <person name="Knudson A."/>
            <person name="Carlson A."/>
            <person name="Chen N."/>
            <person name="Kovaka S."/>
            <person name="LaButti K."/>
            <person name="Lipzen A."/>
            <person name="Pennachio C."/>
            <person name="Riley R."/>
            <person name="Schakwitz W."/>
            <person name="Umezawa K."/>
            <person name="Ohm R.A."/>
            <person name="Grigoriev I.V."/>
            <person name="Nagy L.G."/>
            <person name="Gibbons J."/>
            <person name="Hibbett D."/>
        </authorList>
    </citation>
    <scope>NUCLEOTIDE SEQUENCE [LARGE SCALE GENOMIC DNA]</scope>
    <source>
        <strain evidence="2">ALCF2SS1-6</strain>
    </source>
</reference>
<keyword evidence="1" id="KW-1133">Transmembrane helix</keyword>
<dbReference type="Proteomes" id="UP000313359">
    <property type="component" value="Unassembled WGS sequence"/>
</dbReference>
<accession>A0A5C2S2A8</accession>
<dbReference type="AlphaFoldDB" id="A0A5C2S2A8"/>
<gene>
    <name evidence="2" type="ORF">L227DRAFT_227527</name>
</gene>
<feature type="transmembrane region" description="Helical" evidence="1">
    <location>
        <begin position="21"/>
        <end position="44"/>
    </location>
</feature>
<keyword evidence="1" id="KW-0812">Transmembrane</keyword>
<evidence type="ECO:0000313" key="3">
    <source>
        <dbReference type="Proteomes" id="UP000313359"/>
    </source>
</evidence>
<evidence type="ECO:0000256" key="1">
    <source>
        <dbReference type="SAM" id="Phobius"/>
    </source>
</evidence>
<organism evidence="2 3">
    <name type="scientific">Lentinus tigrinus ALCF2SS1-6</name>
    <dbReference type="NCBI Taxonomy" id="1328759"/>
    <lineage>
        <taxon>Eukaryota</taxon>
        <taxon>Fungi</taxon>
        <taxon>Dikarya</taxon>
        <taxon>Basidiomycota</taxon>
        <taxon>Agaricomycotina</taxon>
        <taxon>Agaricomycetes</taxon>
        <taxon>Polyporales</taxon>
        <taxon>Polyporaceae</taxon>
        <taxon>Lentinus</taxon>
    </lineage>
</organism>